<protein>
    <submittedName>
        <fullName evidence="1">Uncharacterized protein</fullName>
    </submittedName>
</protein>
<accession>X1QH50</accession>
<dbReference type="EMBL" id="BARW01000005">
    <property type="protein sequence ID" value="GAI67538.1"/>
    <property type="molecule type" value="Genomic_DNA"/>
</dbReference>
<reference evidence="1" key="1">
    <citation type="journal article" date="2014" name="Front. Microbiol.">
        <title>High frequency of phylogenetically diverse reductive dehalogenase-homologous genes in deep subseafloor sedimentary metagenomes.</title>
        <authorList>
            <person name="Kawai M."/>
            <person name="Futagami T."/>
            <person name="Toyoda A."/>
            <person name="Takaki Y."/>
            <person name="Nishi S."/>
            <person name="Hori S."/>
            <person name="Arai W."/>
            <person name="Tsubouchi T."/>
            <person name="Morono Y."/>
            <person name="Uchiyama I."/>
            <person name="Ito T."/>
            <person name="Fujiyama A."/>
            <person name="Inagaki F."/>
            <person name="Takami H."/>
        </authorList>
    </citation>
    <scope>NUCLEOTIDE SEQUENCE</scope>
    <source>
        <strain evidence="1">Expedition CK06-06</strain>
    </source>
</reference>
<gene>
    <name evidence="1" type="ORF">S12H4_00088</name>
</gene>
<organism evidence="1">
    <name type="scientific">marine sediment metagenome</name>
    <dbReference type="NCBI Taxonomy" id="412755"/>
    <lineage>
        <taxon>unclassified sequences</taxon>
        <taxon>metagenomes</taxon>
        <taxon>ecological metagenomes</taxon>
    </lineage>
</organism>
<evidence type="ECO:0000313" key="1">
    <source>
        <dbReference type="EMBL" id="GAI67538.1"/>
    </source>
</evidence>
<name>X1QH50_9ZZZZ</name>
<comment type="caution">
    <text evidence="1">The sequence shown here is derived from an EMBL/GenBank/DDBJ whole genome shotgun (WGS) entry which is preliminary data.</text>
</comment>
<proteinExistence type="predicted"/>
<sequence>MVTQVKEPEKKVDSCLPRIVPREQNAEELLRLAAGELGIPVAIRPYWGSRREPNHLQHTVCGDDNVLDAWDWEGYMTRPWCPRCRRFLPEEEIKVAPMPHKWLCPRVKYPQVQGDTVIFWEGECGMKGHNHCQSIELIDVGDTAFLVRLKAGGAGRNFLIGKDDGHPFATMVVRRVTTVQDAFDWLVPKLIREAYILGKEVKRQGDWFFIPVEEDPLKRQNGGTIPVLGSDPRLYTNTLYHDVHLIYNGVQTRHIGSMVVHKGLINTTYGAPRVKGEVRAPDHPTLTLDSWHIGVRRRSGSGSSDESSQQGVD</sequence>
<dbReference type="AlphaFoldDB" id="X1QH50"/>